<dbReference type="KEGG" id="mmag:MMAD_48160"/>
<evidence type="ECO:0000256" key="1">
    <source>
        <dbReference type="ARBA" id="ARBA00004776"/>
    </source>
</evidence>
<reference evidence="7 8" key="1">
    <citation type="journal article" date="2019" name="Emerg. Microbes Infect.">
        <title>Comprehensive subspecies identification of 175 nontuberculous mycobacteria species based on 7547 genomic profiles.</title>
        <authorList>
            <person name="Matsumoto Y."/>
            <person name="Kinjo T."/>
            <person name="Motooka D."/>
            <person name="Nabeya D."/>
            <person name="Jung N."/>
            <person name="Uechi K."/>
            <person name="Horii T."/>
            <person name="Iida T."/>
            <person name="Fujita J."/>
            <person name="Nakamura S."/>
        </authorList>
    </citation>
    <scope>NUCLEOTIDE SEQUENCE [LARGE SCALE GENOMIC DNA]</scope>
    <source>
        <strain evidence="7 8">JCM 13574</strain>
    </source>
</reference>
<keyword evidence="4" id="KW-0808">Transferase</keyword>
<evidence type="ECO:0000313" key="7">
    <source>
        <dbReference type="EMBL" id="BBZ30521.1"/>
    </source>
</evidence>
<dbReference type="Gene3D" id="3.90.550.10">
    <property type="entry name" value="Spore Coat Polysaccharide Biosynthesis Protein SpsA, Chain A"/>
    <property type="match status" value="1"/>
</dbReference>
<gene>
    <name evidence="7" type="ORF">MMAD_48160</name>
</gene>
<keyword evidence="3" id="KW-0328">Glycosyltransferase</keyword>
<proteinExistence type="inferred from homology"/>
<evidence type="ECO:0000256" key="6">
    <source>
        <dbReference type="SAM" id="MobiDB-lite"/>
    </source>
</evidence>
<dbReference type="InterPro" id="IPR029044">
    <property type="entry name" value="Nucleotide-diphossugar_trans"/>
</dbReference>
<dbReference type="PANTHER" id="PTHR43179">
    <property type="entry name" value="RHAMNOSYLTRANSFERASE WBBL"/>
    <property type="match status" value="1"/>
</dbReference>
<evidence type="ECO:0000313" key="8">
    <source>
        <dbReference type="Proteomes" id="UP000466517"/>
    </source>
</evidence>
<sequence length="422" mass="46082">MMVDSRTRTMAVLIVAYRSADKLNSCIASVRRYLPELEVHVWDNSGPQCSDVRRLASDVPDVHWHLHGDNIGFAAAVNRLAAMVPGQDLLLLNPDAELVGPLTHTRAAIAEGDTAAAAPMLSDDGGDEPEPSRPLSRTHQPWDVAHRRRTVLNALGEVAMAAERSRGTWLSNLYWSQPGDVDGYLTGACLAIRREAWDALGPFDEEFFLYGEEADWQRRAIAAGWRIRLADERGVRHSAQGTVAGDAKASTRSSDLVHASVALQLEYHHGAAAADLYAAGAYGIDGLKRALHRDDSRRPQSDAVLVVDGPQSPSADEIVSRATVLADEGLDVTVVSLRGLGSLPRELPPAVRLLRRSWWWPRTWPGDAPTTLLAGATGRERAAARLFRLRRRGLRVESIEPTGRPAPSRPMTTVPNLDLESI</sequence>
<protein>
    <recommendedName>
        <fullName evidence="9">Glycosyl transferase</fullName>
    </recommendedName>
</protein>
<comment type="similarity">
    <text evidence="2">Belongs to the glycosyltransferase 2 family.</text>
</comment>
<dbReference type="GO" id="GO:0016757">
    <property type="term" value="F:glycosyltransferase activity"/>
    <property type="evidence" value="ECO:0007669"/>
    <property type="project" value="UniProtKB-KW"/>
</dbReference>
<evidence type="ECO:0000256" key="2">
    <source>
        <dbReference type="ARBA" id="ARBA00006739"/>
    </source>
</evidence>
<name>A0A7I7XMR9_9MYCO</name>
<evidence type="ECO:0000256" key="4">
    <source>
        <dbReference type="ARBA" id="ARBA00022679"/>
    </source>
</evidence>
<accession>A0A7I7XMR9</accession>
<dbReference type="Proteomes" id="UP000466517">
    <property type="component" value="Chromosome"/>
</dbReference>
<dbReference type="GO" id="GO:0071555">
    <property type="term" value="P:cell wall organization"/>
    <property type="evidence" value="ECO:0007669"/>
    <property type="project" value="UniProtKB-KW"/>
</dbReference>
<dbReference type="EMBL" id="AP022610">
    <property type="protein sequence ID" value="BBZ30521.1"/>
    <property type="molecule type" value="Genomic_DNA"/>
</dbReference>
<keyword evidence="5" id="KW-0961">Cell wall biogenesis/degradation</keyword>
<keyword evidence="8" id="KW-1185">Reference proteome</keyword>
<evidence type="ECO:0000256" key="3">
    <source>
        <dbReference type="ARBA" id="ARBA00022676"/>
    </source>
</evidence>
<evidence type="ECO:0000256" key="5">
    <source>
        <dbReference type="ARBA" id="ARBA00023316"/>
    </source>
</evidence>
<dbReference type="PANTHER" id="PTHR43179:SF12">
    <property type="entry name" value="GALACTOFURANOSYLTRANSFERASE GLFT2"/>
    <property type="match status" value="1"/>
</dbReference>
<feature type="region of interest" description="Disordered" evidence="6">
    <location>
        <begin position="118"/>
        <end position="140"/>
    </location>
</feature>
<feature type="region of interest" description="Disordered" evidence="6">
    <location>
        <begin position="399"/>
        <end position="422"/>
    </location>
</feature>
<evidence type="ECO:0008006" key="9">
    <source>
        <dbReference type="Google" id="ProtNLM"/>
    </source>
</evidence>
<dbReference type="AlphaFoldDB" id="A0A7I7XMR9"/>
<comment type="pathway">
    <text evidence="1">Cell wall biogenesis; cell wall polysaccharide biosynthesis.</text>
</comment>
<organism evidence="7 8">
    <name type="scientific">Mycolicibacterium madagascariense</name>
    <dbReference type="NCBI Taxonomy" id="212765"/>
    <lineage>
        <taxon>Bacteria</taxon>
        <taxon>Bacillati</taxon>
        <taxon>Actinomycetota</taxon>
        <taxon>Actinomycetes</taxon>
        <taxon>Mycobacteriales</taxon>
        <taxon>Mycobacteriaceae</taxon>
        <taxon>Mycolicibacterium</taxon>
    </lineage>
</organism>
<dbReference type="SUPFAM" id="SSF53448">
    <property type="entry name" value="Nucleotide-diphospho-sugar transferases"/>
    <property type="match status" value="1"/>
</dbReference>